<name>A0A380LLA5_9FIRM</name>
<dbReference type="Gene3D" id="2.60.40.1180">
    <property type="entry name" value="Golgi alpha-mannosidase II"/>
    <property type="match status" value="2"/>
</dbReference>
<keyword evidence="4" id="KW-1133">Transmembrane helix</keyword>
<dbReference type="InterPro" id="IPR013780">
    <property type="entry name" value="Glyco_hydro_b"/>
</dbReference>
<evidence type="ECO:0000259" key="6">
    <source>
        <dbReference type="PROSITE" id="PS50022"/>
    </source>
</evidence>
<feature type="transmembrane region" description="Helical" evidence="4">
    <location>
        <begin position="2427"/>
        <end position="2448"/>
    </location>
</feature>
<dbReference type="InterPro" id="IPR013783">
    <property type="entry name" value="Ig-like_fold"/>
</dbReference>
<dbReference type="Gene3D" id="2.60.40.680">
    <property type="match status" value="1"/>
</dbReference>
<keyword evidence="10" id="KW-1185">Reference proteome</keyword>
<dbReference type="Pfam" id="PF00041">
    <property type="entry name" value="fn3"/>
    <property type="match status" value="1"/>
</dbReference>
<dbReference type="InterPro" id="IPR017853">
    <property type="entry name" value="GH"/>
</dbReference>
<sequence length="2461" mass="272002">MKKHQKVILASVVTASQAATVLNIPISVMAQEPDLTRSNYNTENKAVQPKSGYTFIGAPKGMPEVSNNVVTVSYANGEKAKITFLENNLFRFDMEVDGKEESFKEYVDPTDALHTGRIVQQPDSSDEYSKPTPTLSETEEAYIIQNDAIILEIAKADSRMTLKRSDGTIVWQEAKPIQYQNGSTIQSFVKNDGENFYGGGTQNGHFVHTGESIKIENLNNWVSGGVSSPNPFYWSTSGYGVLRNTFKKGVYDFGKTEGDVVSTSHSEKRLDAYYFVADTPVSLLQNYFKVTGNPALYPEEAFYLGHPNCYNRDEWVEGGNTPLETVNDSTKYQEINNGGKVKKGGVLETLNGTNDTDYKFSARGVIDQYEKYDMPLGWFLPNDGYGCGYGKDDTNLDNNIANLRSFTDYANSKGVGTGLWTQSDLTPNPSQPIHLQRDFEKEVNQGGIRTLKTDVAWVGSGYSFGLNGISKAYDIITKADSKNRPTIVTLDGWAGTQRYAGIWTGDQTGGNWEYIRFHIPTYIGQSLSGNPNVSSDVDGIFGGGSLVYTRDVQWKSFTTMLLNMDGWGSYPKKPYVFGEDTTSINRMYLKLRSQLMPYIYSTAYTSANLGEDGEKGKPQVRAMFLEYPDDANTYGKNVQYQFMLGKNLLVAPVYQDTAADDQGNDIRNGIYLPDANQVWIDYFTGKQYQGGTTLNNFEAPIWKLPLFVKNGAILPMTEAHNNGFAKSETNTKGVDKSKRIVEFYPAGQTDYTLYEDAGNTIDNSNPEEVNYGPVVTTHFTSDVTGDKAILKAEASQGSYVGYDANKETQFVVNVSEKPKAIAATVGNTDAGLTEVHSQEEFEKAQGNVYYYNESPNLNQFATPDSDFASVKITTTPKLYVKFAKSDVSANAITLTLDGFKNDGNLDKNQLNANLKAPENVRAPEEEITPDTIQLKWDEVTDATSYEVEADGIIQSGITEPTFTHTDLAYHSKHTYRVRARNKDGYSQWSKPLEAQSALDPYRNVPKDIKVTWDYGDNWGKIANILDFDTGTMFHSTNAVQEGQALIYDLQKIYDLDRIEYTPRQDNKGNGTVQKMDVYTSLDGTNWNLAYDSSKNKEWTYSNDMSEPDIKTMDMTGQKARYIKYVVKKSKGGFFSAAELQPYKVDGTEGYLVGDTNNDGVVDDNDLVQINNYVGLENGDPTWDQVKRSDWNANGYFDAADIAQTTSRLNKGISKKGEDPKGSLVIEPDKAHYNAGDKVILSIKGINMENVYALGGKLPYNSAELQFVSVTSDVATGNQREFVFDRIAYQNQQHPDKNRNVNFAYSNLGDQAMLSGTNRLATVTFTAKKDLDIKASDFNISNFMFVSNNMNFIDPLQPSQDLPEPETESKIQVQSVQGQDESVLQAGMGVDKLIDGAWGGDPNRFEFKWGNDEASVPARLPYWIRFNFGEKKKVSDVIIHVRVDGTRINGGALKDFELYRINNDVEQKVGNYTIDKTDDDHAYIVHFTEPVQADGFKLNALTSQAGQIFKLNIDEVEFRQNAQIPVEDIVLDEANPTTLNVGDLKGFGATIAPEDATNKLIKIESSDPEVLEVIRTNAGDHYTYILHALKQGTAALTITSNGNTAQGQPVTKQVEITVNEAVTSKEELEANIEEANTILENENLYTNTSLDVLKNALKLANDIDQKEDATQTEVNAQVVQLFKAIQQLEYRGSNEGQPDSENPIAVDPENVTATTSASEGPVENAFDGDKATYWHSGWEQGTEKLPQSVTIDLADEYDVEQVNYLPRQGSRNGDIIKYQIETSEDGETFKPVVVGTIENDGSSSVERTQPHKIKFDKTKARYVRITALESLGNQNNLYASAAEFIIFGALHSDAIPATSIELDKTELKLDAGNTETVTATILPEDTTDTITWESSDPSIASVEALGRRRVRRDANASTNTSTVTVTALKAGTVTITAKANDTVSKTLTVTVENPKQEQLAELIEQAKGVKYENAALQDYLTSEIEKATQALDQDQDTLQNAYYALAGALSEIEEIQKDIEQLNSFSNIDDSRYVPNEQYQMFKEQLQLAQNLLSDPVQNKELIKTHVDALKKAFAQLEELDREKLSNAIQEAEKVNLQDCVEDDALSAFKTALENAKAANPQSNEEIDTLVNTLLEAQAGLHFKDENLATDDQKESIQHALDVLKNLDLDLYSKQDGKAIKAAISDGKDALANKDLTKEEASKVIEDLAKALSLEPKEVIPEEEPASSTQKEVITKALDILKGLDLNLYDTKAQSVIQEAIEEAQKAADNDQLTKEEAAGVLEHLANALSIQPKEDTPKDEKATSTQKEVIEKALDILKGLDLNQYEAKDADLIKEAIEATQKALENKELTYAEATDMIEKIAQALLVTPKETEQPNPSDNENPNTNTPDHGQNNSTDTSANGSNSVIVNPTDSSKSKGNTKTGVHSFVGLFAALATSAAATAGTVTLLKNKKIRIRRKGKK</sequence>
<dbReference type="InterPro" id="IPR000322">
    <property type="entry name" value="Glyco_hydro_31_TIM"/>
</dbReference>
<dbReference type="EMBL" id="UHFX01000003">
    <property type="protein sequence ID" value="SUO03602.1"/>
    <property type="molecule type" value="Genomic_DNA"/>
</dbReference>
<dbReference type="RefSeq" id="WP_022788977.1">
    <property type="nucleotide sequence ID" value="NZ_UHFX01000003.1"/>
</dbReference>
<dbReference type="SMART" id="SM00635">
    <property type="entry name" value="BID_2"/>
    <property type="match status" value="2"/>
</dbReference>
<dbReference type="Pfam" id="PF00404">
    <property type="entry name" value="Dockerin_1"/>
    <property type="match status" value="1"/>
</dbReference>
<feature type="coiled-coil region" evidence="2">
    <location>
        <begin position="2322"/>
        <end position="2364"/>
    </location>
</feature>
<feature type="chain" id="PRO_5016665590" evidence="5">
    <location>
        <begin position="31"/>
        <end position="2461"/>
    </location>
</feature>
<keyword evidence="4" id="KW-0472">Membrane</keyword>
<dbReference type="CDD" id="cd14752">
    <property type="entry name" value="GH31_N"/>
    <property type="match status" value="1"/>
</dbReference>
<dbReference type="Gene3D" id="3.20.20.80">
    <property type="entry name" value="Glycosidases"/>
    <property type="match status" value="1"/>
</dbReference>
<dbReference type="InterPro" id="IPR008979">
    <property type="entry name" value="Galactose-bd-like_sf"/>
</dbReference>
<dbReference type="Gene3D" id="1.20.1270.90">
    <property type="entry name" value="AF1782-like"/>
    <property type="match status" value="1"/>
</dbReference>
<dbReference type="GO" id="GO:0102571">
    <property type="term" value="F:[protein]-3-O-(N-acetyl-D-glucosaminyl)-L-serine/L-threonine O-N-acetyl-alpha-D-glucosaminase activity"/>
    <property type="evidence" value="ECO:0007669"/>
    <property type="project" value="UniProtKB-EC"/>
</dbReference>
<dbReference type="GO" id="GO:0000272">
    <property type="term" value="P:polysaccharide catabolic process"/>
    <property type="evidence" value="ECO:0007669"/>
    <property type="project" value="InterPro"/>
</dbReference>
<dbReference type="SUPFAM" id="SSF51445">
    <property type="entry name" value="(Trans)glycosidases"/>
    <property type="match status" value="1"/>
</dbReference>
<dbReference type="SUPFAM" id="SSF74650">
    <property type="entry name" value="Galactose mutarotase-like"/>
    <property type="match status" value="1"/>
</dbReference>
<dbReference type="InterPro" id="IPR000421">
    <property type="entry name" value="FA58C"/>
</dbReference>
<dbReference type="InterPro" id="IPR016134">
    <property type="entry name" value="Dockerin_dom"/>
</dbReference>
<protein>
    <submittedName>
        <fullName evidence="9">Glycosyl hydrolase</fullName>
        <ecNumber evidence="9">3.2.1.169</ecNumber>
    </submittedName>
</protein>
<dbReference type="PANTHER" id="PTHR22762">
    <property type="entry name" value="ALPHA-GLUCOSIDASE"/>
    <property type="match status" value="1"/>
</dbReference>
<dbReference type="PANTHER" id="PTHR22762:SF166">
    <property type="entry name" value="ALPHA-GLUCOSIDASE"/>
    <property type="match status" value="1"/>
</dbReference>
<comment type="similarity">
    <text evidence="1">Belongs to the glycosyl hydrolase 31 family.</text>
</comment>
<feature type="domain" description="F5/8 type C" evidence="6">
    <location>
        <begin position="974"/>
        <end position="1144"/>
    </location>
</feature>
<dbReference type="GeneID" id="77461452"/>
<evidence type="ECO:0000259" key="7">
    <source>
        <dbReference type="PROSITE" id="PS50853"/>
    </source>
</evidence>
<dbReference type="GO" id="GO:0030246">
    <property type="term" value="F:carbohydrate binding"/>
    <property type="evidence" value="ECO:0007669"/>
    <property type="project" value="InterPro"/>
</dbReference>
<feature type="signal peptide" evidence="5">
    <location>
        <begin position="1"/>
        <end position="30"/>
    </location>
</feature>
<keyword evidence="9" id="KW-0326">Glycosidase</keyword>
<evidence type="ECO:0000256" key="4">
    <source>
        <dbReference type="SAM" id="Phobius"/>
    </source>
</evidence>
<dbReference type="Pfam" id="PF13802">
    <property type="entry name" value="Gal_mutarotas_2"/>
    <property type="match status" value="1"/>
</dbReference>
<dbReference type="Gene3D" id="2.60.40.10">
    <property type="entry name" value="Immunoglobulins"/>
    <property type="match status" value="1"/>
</dbReference>
<dbReference type="SUPFAM" id="SSF49373">
    <property type="entry name" value="Invasin/intimin cell-adhesion fragments"/>
    <property type="match status" value="1"/>
</dbReference>
<keyword evidence="2" id="KW-0175">Coiled coil</keyword>
<dbReference type="PROSITE" id="PS51766">
    <property type="entry name" value="DOCKERIN"/>
    <property type="match status" value="1"/>
</dbReference>
<dbReference type="Gene3D" id="2.60.120.260">
    <property type="entry name" value="Galactose-binding domain-like"/>
    <property type="match status" value="3"/>
</dbReference>
<dbReference type="InterPro" id="IPR011013">
    <property type="entry name" value="Gal_mutarotase_sf_dom"/>
</dbReference>
<gene>
    <name evidence="9" type="primary">nagJ</name>
    <name evidence="9" type="ORF">NCTC11087_00469</name>
</gene>
<keyword evidence="9" id="KW-0378">Hydrolase</keyword>
<evidence type="ECO:0000256" key="5">
    <source>
        <dbReference type="SAM" id="SignalP"/>
    </source>
</evidence>
<dbReference type="PROSITE" id="PS00018">
    <property type="entry name" value="EF_HAND_1"/>
    <property type="match status" value="1"/>
</dbReference>
<feature type="coiled-coil region" evidence="2">
    <location>
        <begin position="2062"/>
        <end position="2094"/>
    </location>
</feature>
<feature type="compositionally biased region" description="Polar residues" evidence="3">
    <location>
        <begin position="2374"/>
        <end position="2420"/>
    </location>
</feature>
<dbReference type="SUPFAM" id="SSF49785">
    <property type="entry name" value="Galactose-binding domain-like"/>
    <property type="match status" value="3"/>
</dbReference>
<evidence type="ECO:0000259" key="8">
    <source>
        <dbReference type="PROSITE" id="PS51766"/>
    </source>
</evidence>
<dbReference type="InterPro" id="IPR036439">
    <property type="entry name" value="Dockerin_dom_sf"/>
</dbReference>
<evidence type="ECO:0000256" key="1">
    <source>
        <dbReference type="ARBA" id="ARBA00007806"/>
    </source>
</evidence>
<dbReference type="SUPFAM" id="SSF51011">
    <property type="entry name" value="Glycosyl hydrolase domain"/>
    <property type="match status" value="1"/>
</dbReference>
<dbReference type="InterPro" id="IPR036116">
    <property type="entry name" value="FN3_sf"/>
</dbReference>
<evidence type="ECO:0000313" key="9">
    <source>
        <dbReference type="EMBL" id="SUO03602.1"/>
    </source>
</evidence>
<dbReference type="SUPFAM" id="SSF63446">
    <property type="entry name" value="Type I dockerin domain"/>
    <property type="match status" value="1"/>
</dbReference>
<dbReference type="PROSITE" id="PS50853">
    <property type="entry name" value="FN3"/>
    <property type="match status" value="1"/>
</dbReference>
<reference evidence="9 10" key="1">
    <citation type="submission" date="2018-06" db="EMBL/GenBank/DDBJ databases">
        <authorList>
            <consortium name="Pathogen Informatics"/>
            <person name="Doyle S."/>
        </authorList>
    </citation>
    <scope>NUCLEOTIDE SEQUENCE [LARGE SCALE GENOMIC DNA]</scope>
    <source>
        <strain evidence="9 10">NCTC11087</strain>
    </source>
</reference>
<dbReference type="Pfam" id="PF02368">
    <property type="entry name" value="Big_2"/>
    <property type="match status" value="1"/>
</dbReference>
<feature type="coiled-coil region" evidence="2">
    <location>
        <begin position="1617"/>
        <end position="1644"/>
    </location>
</feature>
<dbReference type="Pfam" id="PF21365">
    <property type="entry name" value="Glyco_hydro_31_3rd"/>
    <property type="match status" value="1"/>
</dbReference>
<dbReference type="InterPro" id="IPR018247">
    <property type="entry name" value="EF_Hand_1_Ca_BS"/>
</dbReference>
<dbReference type="SMART" id="SM00060">
    <property type="entry name" value="FN3"/>
    <property type="match status" value="1"/>
</dbReference>
<dbReference type="InterPro" id="IPR003961">
    <property type="entry name" value="FN3_dom"/>
</dbReference>
<dbReference type="SUPFAM" id="SSF49265">
    <property type="entry name" value="Fibronectin type III"/>
    <property type="match status" value="1"/>
</dbReference>
<dbReference type="Gene3D" id="2.60.40.1760">
    <property type="entry name" value="glycosyl hydrolase (family 31)"/>
    <property type="match status" value="1"/>
</dbReference>
<evidence type="ECO:0000313" key="10">
    <source>
        <dbReference type="Proteomes" id="UP000255523"/>
    </source>
</evidence>
<proteinExistence type="inferred from homology"/>
<feature type="domain" description="F5/8 type C" evidence="6">
    <location>
        <begin position="1692"/>
        <end position="1848"/>
    </location>
</feature>
<dbReference type="OrthoDB" id="176168at2"/>
<organism evidence="9 10">
    <name type="scientific">Faecalicoccus pleomorphus</name>
    <dbReference type="NCBI Taxonomy" id="1323"/>
    <lineage>
        <taxon>Bacteria</taxon>
        <taxon>Bacillati</taxon>
        <taxon>Bacillota</taxon>
        <taxon>Erysipelotrichia</taxon>
        <taxon>Erysipelotrichales</taxon>
        <taxon>Erysipelotrichaceae</taxon>
        <taxon>Faecalicoccus</taxon>
    </lineage>
</organism>
<dbReference type="InterPro" id="IPR008964">
    <property type="entry name" value="Invasin/intimin_cell_adhesion"/>
</dbReference>
<dbReference type="InterPro" id="IPR002105">
    <property type="entry name" value="Dockerin_1_rpt"/>
</dbReference>
<evidence type="ECO:0000256" key="2">
    <source>
        <dbReference type="SAM" id="Coils"/>
    </source>
</evidence>
<dbReference type="CDD" id="cd14256">
    <property type="entry name" value="Dockerin_I"/>
    <property type="match status" value="1"/>
</dbReference>
<dbReference type="Gene3D" id="1.10.1330.10">
    <property type="entry name" value="Dockerin domain"/>
    <property type="match status" value="1"/>
</dbReference>
<dbReference type="InterPro" id="IPR008965">
    <property type="entry name" value="CBM2/CBM3_carb-bd_dom_sf"/>
</dbReference>
<feature type="region of interest" description="Disordered" evidence="3">
    <location>
        <begin position="2369"/>
        <end position="2420"/>
    </location>
</feature>
<dbReference type="EC" id="3.2.1.169" evidence="9"/>
<dbReference type="InterPro" id="IPR025887">
    <property type="entry name" value="Glyco_hydro_31_N_dom"/>
</dbReference>
<keyword evidence="4" id="KW-0812">Transmembrane</keyword>
<dbReference type="PROSITE" id="PS50022">
    <property type="entry name" value="FA58C_3"/>
    <property type="match status" value="2"/>
</dbReference>
<accession>A0A380LLA5</accession>
<dbReference type="SUPFAM" id="SSF49384">
    <property type="entry name" value="Carbohydrate-binding domain"/>
    <property type="match status" value="1"/>
</dbReference>
<dbReference type="CDD" id="cd00063">
    <property type="entry name" value="FN3"/>
    <property type="match status" value="1"/>
</dbReference>
<dbReference type="Pfam" id="PF01055">
    <property type="entry name" value="Glyco_hydro_31_2nd"/>
    <property type="match status" value="1"/>
</dbReference>
<dbReference type="Pfam" id="PF00754">
    <property type="entry name" value="F5_F8_type_C"/>
    <property type="match status" value="2"/>
</dbReference>
<dbReference type="InterPro" id="IPR048395">
    <property type="entry name" value="Glyco_hydro_31_C"/>
</dbReference>
<dbReference type="InterPro" id="IPR003343">
    <property type="entry name" value="Big_2"/>
</dbReference>
<feature type="domain" description="Fibronectin type-III" evidence="7">
    <location>
        <begin position="916"/>
        <end position="999"/>
    </location>
</feature>
<evidence type="ECO:0000256" key="3">
    <source>
        <dbReference type="SAM" id="MobiDB-lite"/>
    </source>
</evidence>
<dbReference type="Gene3D" id="2.60.40.1080">
    <property type="match status" value="2"/>
</dbReference>
<dbReference type="Proteomes" id="UP000255523">
    <property type="component" value="Unassembled WGS sequence"/>
</dbReference>
<feature type="domain" description="Dockerin" evidence="8">
    <location>
        <begin position="1148"/>
        <end position="1217"/>
    </location>
</feature>
<keyword evidence="5" id="KW-0732">Signal</keyword>